<feature type="compositionally biased region" description="Polar residues" evidence="1">
    <location>
        <begin position="440"/>
        <end position="454"/>
    </location>
</feature>
<gene>
    <name evidence="2" type="ORF">K444DRAFT_183176</name>
</gene>
<evidence type="ECO:0000313" key="2">
    <source>
        <dbReference type="EMBL" id="PMD65587.1"/>
    </source>
</evidence>
<name>A0A2J6TRD3_9HELO</name>
<feature type="region of interest" description="Disordered" evidence="1">
    <location>
        <begin position="538"/>
        <end position="591"/>
    </location>
</feature>
<feature type="compositionally biased region" description="Low complexity" evidence="1">
    <location>
        <begin position="201"/>
        <end position="210"/>
    </location>
</feature>
<feature type="region of interest" description="Disordered" evidence="1">
    <location>
        <begin position="321"/>
        <end position="341"/>
    </location>
</feature>
<feature type="compositionally biased region" description="Polar residues" evidence="1">
    <location>
        <begin position="215"/>
        <end position="225"/>
    </location>
</feature>
<proteinExistence type="predicted"/>
<protein>
    <recommendedName>
        <fullName evidence="4">WW domain-containing protein</fullName>
    </recommendedName>
</protein>
<organism evidence="2 3">
    <name type="scientific">Hyaloscypha bicolor E</name>
    <dbReference type="NCBI Taxonomy" id="1095630"/>
    <lineage>
        <taxon>Eukaryota</taxon>
        <taxon>Fungi</taxon>
        <taxon>Dikarya</taxon>
        <taxon>Ascomycota</taxon>
        <taxon>Pezizomycotina</taxon>
        <taxon>Leotiomycetes</taxon>
        <taxon>Helotiales</taxon>
        <taxon>Hyaloscyphaceae</taxon>
        <taxon>Hyaloscypha</taxon>
        <taxon>Hyaloscypha bicolor</taxon>
    </lineage>
</organism>
<dbReference type="AlphaFoldDB" id="A0A2J6TRD3"/>
<reference evidence="2 3" key="1">
    <citation type="submission" date="2016-04" db="EMBL/GenBank/DDBJ databases">
        <title>A degradative enzymes factory behind the ericoid mycorrhizal symbiosis.</title>
        <authorList>
            <consortium name="DOE Joint Genome Institute"/>
            <person name="Martino E."/>
            <person name="Morin E."/>
            <person name="Grelet G."/>
            <person name="Kuo A."/>
            <person name="Kohler A."/>
            <person name="Daghino S."/>
            <person name="Barry K."/>
            <person name="Choi C."/>
            <person name="Cichocki N."/>
            <person name="Clum A."/>
            <person name="Copeland A."/>
            <person name="Hainaut M."/>
            <person name="Haridas S."/>
            <person name="Labutti K."/>
            <person name="Lindquist E."/>
            <person name="Lipzen A."/>
            <person name="Khouja H.-R."/>
            <person name="Murat C."/>
            <person name="Ohm R."/>
            <person name="Olson A."/>
            <person name="Spatafora J."/>
            <person name="Veneault-Fourrey C."/>
            <person name="Henrissat B."/>
            <person name="Grigoriev I."/>
            <person name="Martin F."/>
            <person name="Perotto S."/>
        </authorList>
    </citation>
    <scope>NUCLEOTIDE SEQUENCE [LARGE SCALE GENOMIC DNA]</scope>
    <source>
        <strain evidence="2 3">E</strain>
    </source>
</reference>
<keyword evidence="3" id="KW-1185">Reference proteome</keyword>
<evidence type="ECO:0000256" key="1">
    <source>
        <dbReference type="SAM" id="MobiDB-lite"/>
    </source>
</evidence>
<evidence type="ECO:0000313" key="3">
    <source>
        <dbReference type="Proteomes" id="UP000235371"/>
    </source>
</evidence>
<feature type="region of interest" description="Disordered" evidence="1">
    <location>
        <begin position="420"/>
        <end position="456"/>
    </location>
</feature>
<dbReference type="InParanoid" id="A0A2J6TRD3"/>
<dbReference type="RefSeq" id="XP_024742491.1">
    <property type="nucleotide sequence ID" value="XM_024870839.1"/>
</dbReference>
<accession>A0A2J6TRD3</accession>
<dbReference type="Proteomes" id="UP000235371">
    <property type="component" value="Unassembled WGS sequence"/>
</dbReference>
<evidence type="ECO:0008006" key="4">
    <source>
        <dbReference type="Google" id="ProtNLM"/>
    </source>
</evidence>
<feature type="compositionally biased region" description="Polar residues" evidence="1">
    <location>
        <begin position="173"/>
        <end position="198"/>
    </location>
</feature>
<feature type="region of interest" description="Disordered" evidence="1">
    <location>
        <begin position="470"/>
        <end position="502"/>
    </location>
</feature>
<dbReference type="GeneID" id="36578921"/>
<feature type="region of interest" description="Disordered" evidence="1">
    <location>
        <begin position="116"/>
        <end position="231"/>
    </location>
</feature>
<sequence length="675" mass="72233">MAVQLQITLPPEWASDFDRVAERWYFFHRPSGYCQYPLPKTGDEITRAAELVPRLPPRPVQQIATTMEAMFISQDKQQSAVTAVAVQQTQSTAPVPAAAQIIQMPQQIQQPTLGLGNTVQQNVPGTLPDPIRRASGSVARKPLRKPLPRQNSAPQPQQQQQQQAQTPVPQRQDSQISPRTSISQPSIPGTMVQTQQPLAASPRSSISGSSFAELPTQQSPQQYTASSRSSVSQSSIMESTVQLTHSQSLPTNSISYTNQVQHQNSIVQSPQQLANPQYSSTTVQSPGITPIQEWTETHGESGQAASIENPGVSPWAEEFGEAPQNSTQYQSPYSTSSRPKLANRLSTSAIKMTKKSIEVSKKSFESSKGYIKAHPGKSTAIASGIVGGVGVVANACGADGLSDAVAASKVYLNVKRAQQRRRISHSAPHGTAQDVPAGAAQNTVSPPVTASPSAQEVAHELFKLMQQQGQLPPMGQNPASQNNNSQPHNQGAASNAQAAPQQYLQQQYTQPQLVPQPLFVQPDPSTIVQPFVLPSTQFAPQTSDPSILAYQPPSSPTIPVDPQTLLPQYPTPPLSFSDPSSPTSSPFDPSTLAYDQILQDQTATAMASQTTLGPQTFTTSITEQDISVPGDGTGQVAEVEVDTTTVVDGSASWTGQSVTVADCESDGDYGDDYDF</sequence>
<dbReference type="EMBL" id="KZ613746">
    <property type="protein sequence ID" value="PMD65587.1"/>
    <property type="molecule type" value="Genomic_DNA"/>
</dbReference>
<feature type="compositionally biased region" description="Low complexity" evidence="1">
    <location>
        <begin position="326"/>
        <end position="339"/>
    </location>
</feature>
<feature type="compositionally biased region" description="Low complexity" evidence="1">
    <location>
        <begin position="148"/>
        <end position="172"/>
    </location>
</feature>
<feature type="compositionally biased region" description="Low complexity" evidence="1">
    <location>
        <begin position="562"/>
        <end position="591"/>
    </location>
</feature>
<dbReference type="OrthoDB" id="3558297at2759"/>